<dbReference type="EMBL" id="UZAJ01015156">
    <property type="protein sequence ID" value="VDO72454.1"/>
    <property type="molecule type" value="Genomic_DNA"/>
</dbReference>
<accession>A0A183HTW3</accession>
<gene>
    <name evidence="1" type="ORF">OFLC_LOCUS10926</name>
</gene>
<sequence length="63" mass="7232">MFRVIDMLATGAGADVIKLFAMRSKHQSMDKEIVFGWTNLQFRASDLYRIIDKHIHAKSCCDT</sequence>
<name>A0A183HTW3_9BILA</name>
<dbReference type="WBParaSite" id="OFLC_0001092501-mRNA-1">
    <property type="protein sequence ID" value="OFLC_0001092501-mRNA-1"/>
    <property type="gene ID" value="OFLC_0001092501"/>
</dbReference>
<reference evidence="3" key="1">
    <citation type="submission" date="2016-06" db="UniProtKB">
        <authorList>
            <consortium name="WormBaseParasite"/>
        </authorList>
    </citation>
    <scope>IDENTIFICATION</scope>
</reference>
<keyword evidence="2" id="KW-1185">Reference proteome</keyword>
<evidence type="ECO:0000313" key="2">
    <source>
        <dbReference type="Proteomes" id="UP000267606"/>
    </source>
</evidence>
<reference evidence="1 2" key="2">
    <citation type="submission" date="2018-11" db="EMBL/GenBank/DDBJ databases">
        <authorList>
            <consortium name="Pathogen Informatics"/>
        </authorList>
    </citation>
    <scope>NUCLEOTIDE SEQUENCE [LARGE SCALE GENOMIC DNA]</scope>
</reference>
<evidence type="ECO:0000313" key="3">
    <source>
        <dbReference type="WBParaSite" id="OFLC_0001092501-mRNA-1"/>
    </source>
</evidence>
<proteinExistence type="predicted"/>
<protein>
    <submittedName>
        <fullName evidence="3">Methyltransferase</fullName>
    </submittedName>
</protein>
<dbReference type="Proteomes" id="UP000267606">
    <property type="component" value="Unassembled WGS sequence"/>
</dbReference>
<evidence type="ECO:0000313" key="1">
    <source>
        <dbReference type="EMBL" id="VDO72454.1"/>
    </source>
</evidence>
<organism evidence="3">
    <name type="scientific">Onchocerca flexuosa</name>
    <dbReference type="NCBI Taxonomy" id="387005"/>
    <lineage>
        <taxon>Eukaryota</taxon>
        <taxon>Metazoa</taxon>
        <taxon>Ecdysozoa</taxon>
        <taxon>Nematoda</taxon>
        <taxon>Chromadorea</taxon>
        <taxon>Rhabditida</taxon>
        <taxon>Spirurina</taxon>
        <taxon>Spiruromorpha</taxon>
        <taxon>Filarioidea</taxon>
        <taxon>Onchocercidae</taxon>
        <taxon>Onchocerca</taxon>
    </lineage>
</organism>
<dbReference type="AlphaFoldDB" id="A0A183HTW3"/>